<dbReference type="Proteomes" id="UP000236413">
    <property type="component" value="Unassembled WGS sequence"/>
</dbReference>
<evidence type="ECO:0000313" key="1">
    <source>
        <dbReference type="EMBL" id="PWN57947.1"/>
    </source>
</evidence>
<gene>
    <name evidence="1" type="ORF">C1634_025175</name>
</gene>
<sequence length="115" mass="13575">MKHTPNYRKIYEDMISKKYPEKADACKSILSKEMLKVIDVITLNNIIVGFNEHQIETNQKLKSYDKDTIFDILLYQKKHRLNNVQTAKHFNLSRNTLTSWKKNFIVGYKTGLPKL</sequence>
<dbReference type="AlphaFoldDB" id="A0A316W9N6"/>
<dbReference type="EMBL" id="PPEG02000016">
    <property type="protein sequence ID" value="PWN57947.1"/>
    <property type="molecule type" value="Genomic_DNA"/>
</dbReference>
<dbReference type="SUPFAM" id="SSF48295">
    <property type="entry name" value="TrpR-like"/>
    <property type="match status" value="1"/>
</dbReference>
<dbReference type="InterPro" id="IPR010921">
    <property type="entry name" value="Trp_repressor/repl_initiator"/>
</dbReference>
<accession>A0A316W9N6</accession>
<comment type="caution">
    <text evidence="1">The sequence shown here is derived from an EMBL/GenBank/DDBJ whole genome shotgun (WGS) entry which is preliminary data.</text>
</comment>
<dbReference type="RefSeq" id="WP_103232487.1">
    <property type="nucleotide sequence ID" value="NZ_PPEG02000016.1"/>
</dbReference>
<reference evidence="1 2" key="1">
    <citation type="submission" date="2018-04" db="EMBL/GenBank/DDBJ databases">
        <title>Chryseobacterium oncorhynchi 701B-08T from rainbow trout, and Chryseobacterium viscerum 687B-08T from diseased fish.</title>
        <authorList>
            <person name="Jeong J.-J."/>
            <person name="Lee Y.J."/>
            <person name="Pathiraja D."/>
            <person name="Park B."/>
            <person name="Choi I.-G."/>
            <person name="Kim K.D."/>
        </authorList>
    </citation>
    <scope>NUCLEOTIDE SEQUENCE [LARGE SCALE GENOMIC DNA]</scope>
    <source>
        <strain evidence="1 2">687B-08</strain>
    </source>
</reference>
<proteinExistence type="predicted"/>
<name>A0A316W9N6_9FLAO</name>
<organism evidence="1 2">
    <name type="scientific">Chryseobacterium viscerum</name>
    <dbReference type="NCBI Taxonomy" id="1037377"/>
    <lineage>
        <taxon>Bacteria</taxon>
        <taxon>Pseudomonadati</taxon>
        <taxon>Bacteroidota</taxon>
        <taxon>Flavobacteriia</taxon>
        <taxon>Flavobacteriales</taxon>
        <taxon>Weeksellaceae</taxon>
        <taxon>Chryseobacterium group</taxon>
        <taxon>Chryseobacterium</taxon>
    </lineage>
</organism>
<protein>
    <submittedName>
        <fullName evidence="1">Helix-turn-helix domain-containing protein</fullName>
    </submittedName>
</protein>
<dbReference type="GO" id="GO:0043565">
    <property type="term" value="F:sequence-specific DNA binding"/>
    <property type="evidence" value="ECO:0007669"/>
    <property type="project" value="InterPro"/>
</dbReference>
<evidence type="ECO:0000313" key="2">
    <source>
        <dbReference type="Proteomes" id="UP000236413"/>
    </source>
</evidence>